<evidence type="ECO:0000313" key="3">
    <source>
        <dbReference type="Proteomes" id="UP000574390"/>
    </source>
</evidence>
<evidence type="ECO:0000313" key="2">
    <source>
        <dbReference type="EMBL" id="KAF4727005.1"/>
    </source>
</evidence>
<proteinExistence type="predicted"/>
<gene>
    <name evidence="2" type="ORF">FOZ62_007854</name>
</gene>
<dbReference type="SUPFAM" id="SSF118310">
    <property type="entry name" value="AN1-like Zinc finger"/>
    <property type="match status" value="1"/>
</dbReference>
<dbReference type="Proteomes" id="UP000574390">
    <property type="component" value="Unassembled WGS sequence"/>
</dbReference>
<feature type="region of interest" description="Disordered" evidence="1">
    <location>
        <begin position="1202"/>
        <end position="1222"/>
    </location>
</feature>
<protein>
    <submittedName>
        <fullName evidence="2">Uncharacterized protein</fullName>
    </submittedName>
</protein>
<reference evidence="2 3" key="1">
    <citation type="submission" date="2020-04" db="EMBL/GenBank/DDBJ databases">
        <title>Perkinsus olseni comparative genomics.</title>
        <authorList>
            <person name="Bogema D.R."/>
        </authorList>
    </citation>
    <scope>NUCLEOTIDE SEQUENCE [LARGE SCALE GENOMIC DNA]</scope>
    <source>
        <strain evidence="2">ATCC PRA-205</strain>
    </source>
</reference>
<evidence type="ECO:0000256" key="1">
    <source>
        <dbReference type="SAM" id="MobiDB-lite"/>
    </source>
</evidence>
<dbReference type="EMBL" id="JABANM010017892">
    <property type="protein sequence ID" value="KAF4727005.1"/>
    <property type="molecule type" value="Genomic_DNA"/>
</dbReference>
<organism evidence="2 3">
    <name type="scientific">Perkinsus olseni</name>
    <name type="common">Perkinsus atlanticus</name>
    <dbReference type="NCBI Taxonomy" id="32597"/>
    <lineage>
        <taxon>Eukaryota</taxon>
        <taxon>Sar</taxon>
        <taxon>Alveolata</taxon>
        <taxon>Perkinsozoa</taxon>
        <taxon>Perkinsea</taxon>
        <taxon>Perkinsida</taxon>
        <taxon>Perkinsidae</taxon>
        <taxon>Perkinsus</taxon>
    </lineage>
</organism>
<accession>A0A7J6S363</accession>
<dbReference type="InterPro" id="IPR035896">
    <property type="entry name" value="AN1-like_Znf"/>
</dbReference>
<sequence>MTAASRPVEDRAGSLSLRRILLQREESPQHLRLVTALGAGKLCIAEACFVMWLVEEFAERVGCDPPEDEEVYIQYWIDHYQNKRAPSEDVSSGMRQAAGSEFENDQANTEREMAYRLKRKDVVRAVYGLFALRREVHWLGDLPLLPPKPVVTPSRGSALTTLSQGAPPPSTVPILKPIPTGGTLTAAFGGGPVEHTASSKALQYARIIDLYIACEGSNQRLGDDCILPRRGPKSFFEGESKLIPAEVLNFFKSVNDKTKWGLKGVRERDLSEYLSDLTNGDGHAFPVVEAFEKQHGYTTLDVSSLLRFWASLTPRQKSSYRVRGLSRLQALDVITRIAERRIAEKREAMEAEKQAERDRLERSRLKYLYILPTPLFELARPKSSNVVSKIDKALFHLFRLLRKSAPDDPAVRDALDEYKGALGPNHCHDAFEFLLKQARKLRLVSRIDSPSGRLPLAQSGEADHERLQGLHRAMQQHGAVKRKVYTLVNHAVSRSRDLFHISSDHFLEGLFVDLCRAVGTERLCDLFGCPELDRSTAVRAGDVGVSVREDGSVYVDLKRPMPVVEVRAPGFGFDVMAGDRTLGRSDAEGTARLLAYERALILRPTKANRKGSLRWGEGVEVLRFWKIAPPQLAQYCRELLMKRIQSNRRWALSRQGLTFWAPLSHSRGRCFNYKIHMSSETNRASQYDEMVARLRGDRFTRRMRGAMFMLNDEVDNCRFIPAAGSHAPGRHSVDRPRTIDDFVASLGVNFEQGRAPCYLLLRRWGRLKRAKVLCEQGYLLAAKTYLERAFNVGEIMQRFSCMYPGCLKPLLASTKPCRCTGMFCDVHAHPRRHSCEDTRACLRGISIGAEGNGETLHENFDDKVMLGLLLYVLEVARTINEGLKRRRWGRIPGTTGKEDPPPGQLWRSVNAAKVYRSCPGCGSRPRKTISPAGSLGGAVPKGLCSRCAFARRNAASDRRLLRRAYGRQGTGQTEDRGTVVTASEATKRLTQMKIAMAETQKSSIERLSKPRLRRKAPVLTLARQFRAKPAPSSTRKGPTRRPKSAGTTLGVVKNGVARGGGPSAIKPDVGQMAHSYVEAIVMKAATTELLPATTADVTIKTEARTEFTDHLGVMCLGKMRQSEDGGETIVEATLVEEESEHPDIIATAEEATVVSADSELVPAIVELHPLQYDKPVAPAAPQVKLEDDKAAIAEEGRWAQLSPRRSSPREEGQCGPAGVYDPRKYTDDLLQSEWLVERTAPATGRALENSNDDPLTALFGKPSGSDGVHVETTELEKLFASVDLSSLS</sequence>
<name>A0A7J6S363_PEROL</name>
<feature type="region of interest" description="Disordered" evidence="1">
    <location>
        <begin position="1026"/>
        <end position="1047"/>
    </location>
</feature>
<feature type="region of interest" description="Disordered" evidence="1">
    <location>
        <begin position="1241"/>
        <end position="1267"/>
    </location>
</feature>
<comment type="caution">
    <text evidence="2">The sequence shown here is derived from an EMBL/GenBank/DDBJ whole genome shotgun (WGS) entry which is preliminary data.</text>
</comment>